<gene>
    <name evidence="1" type="ordered locus">Slin_1694</name>
</gene>
<dbReference type="KEGG" id="sli:Slin_1694"/>
<sequence length="170" mass="19360">MGKIQSKVARLTKLLLIEPYKIIGLWSNGETRINDFTEEVEEWKNSHSKELKKLASPRTFKTAFVKDGTLAFSGSKVYVPGITGEQPIDFDRRKLYADSKLIGTSVSYEEAIRPQKKRLENRKRRTSAVEHLEHKLSDSDSFNIAPAMIKRIDTRVKQLVAIGGELIELE</sequence>
<dbReference type="EMBL" id="CP001769">
    <property type="protein sequence ID" value="ADB37740.1"/>
    <property type="molecule type" value="Genomic_DNA"/>
</dbReference>
<accession>D2QQ07</accession>
<dbReference type="AlphaFoldDB" id="D2QQ07"/>
<evidence type="ECO:0000313" key="1">
    <source>
        <dbReference type="EMBL" id="ADB37740.1"/>
    </source>
</evidence>
<dbReference type="Proteomes" id="UP000002028">
    <property type="component" value="Chromosome"/>
</dbReference>
<keyword evidence="2" id="KW-1185">Reference proteome</keyword>
<reference evidence="1 2" key="1">
    <citation type="journal article" date="2010" name="Stand. Genomic Sci.">
        <title>Complete genome sequence of Spirosoma linguale type strain (1).</title>
        <authorList>
            <person name="Lail K."/>
            <person name="Sikorski J."/>
            <person name="Saunders E."/>
            <person name="Lapidus A."/>
            <person name="Glavina Del Rio T."/>
            <person name="Copeland A."/>
            <person name="Tice H."/>
            <person name="Cheng J.-F."/>
            <person name="Lucas S."/>
            <person name="Nolan M."/>
            <person name="Bruce D."/>
            <person name="Goodwin L."/>
            <person name="Pitluck S."/>
            <person name="Ivanova N."/>
            <person name="Mavromatis K."/>
            <person name="Ovchinnikova G."/>
            <person name="Pati A."/>
            <person name="Chen A."/>
            <person name="Palaniappan K."/>
            <person name="Land M."/>
            <person name="Hauser L."/>
            <person name="Chang Y.-J."/>
            <person name="Jeffries C.D."/>
            <person name="Chain P."/>
            <person name="Brettin T."/>
            <person name="Detter J.C."/>
            <person name="Schuetze A."/>
            <person name="Rohde M."/>
            <person name="Tindall B.J."/>
            <person name="Goeker M."/>
            <person name="Bristow J."/>
            <person name="Eisen J.A."/>
            <person name="Markowitz V."/>
            <person name="Hugenholtz P."/>
            <person name="Kyrpides N.C."/>
            <person name="Klenk H.-P."/>
            <person name="Chen F."/>
        </authorList>
    </citation>
    <scope>NUCLEOTIDE SEQUENCE [LARGE SCALE GENOMIC DNA]</scope>
    <source>
        <strain evidence="2">ATCC 33905 / DSM 74 / LMG 10896 / Claus 1</strain>
    </source>
</reference>
<protein>
    <submittedName>
        <fullName evidence="1">Uncharacterized protein</fullName>
    </submittedName>
</protein>
<name>D2QQ07_SPILD</name>
<organism evidence="1 2">
    <name type="scientific">Spirosoma linguale (strain ATCC 33905 / DSM 74 / LMG 10896 / Claus 1)</name>
    <dbReference type="NCBI Taxonomy" id="504472"/>
    <lineage>
        <taxon>Bacteria</taxon>
        <taxon>Pseudomonadati</taxon>
        <taxon>Bacteroidota</taxon>
        <taxon>Cytophagia</taxon>
        <taxon>Cytophagales</taxon>
        <taxon>Cytophagaceae</taxon>
        <taxon>Spirosoma</taxon>
    </lineage>
</organism>
<dbReference type="STRING" id="504472.Slin_1694"/>
<dbReference type="HOGENOM" id="CLU_1569721_0_0_10"/>
<evidence type="ECO:0000313" key="2">
    <source>
        <dbReference type="Proteomes" id="UP000002028"/>
    </source>
</evidence>
<proteinExistence type="predicted"/>
<dbReference type="RefSeq" id="WP_012926291.1">
    <property type="nucleotide sequence ID" value="NC_013730.1"/>
</dbReference>